<accession>A0A7W6ZJF6</accession>
<dbReference type="EMBL" id="JACIID010000007">
    <property type="protein sequence ID" value="MBB4536910.1"/>
    <property type="molecule type" value="Genomic_DNA"/>
</dbReference>
<dbReference type="AlphaFoldDB" id="A0A7W6ZJF6"/>
<sequence length="135" mass="14553">MHNEPSAISGQGTPLPLNNVHILSYQSTPIRFAIIDGQPWFAAVDVCRALGVLNPRYGGSKHIRAVPNDQKMTARVPNTSREASTVHMVSIDGLDKLLWLALHSVSKAWSVLSSITAQVTHVQRGCDVGNTSLAS</sequence>
<gene>
    <name evidence="2" type="ORF">GGE46_003429</name>
    <name evidence="3" type="ORF">GGE57_003667</name>
</gene>
<proteinExistence type="predicted"/>
<dbReference type="InterPro" id="IPR003497">
    <property type="entry name" value="BRO_N_domain"/>
</dbReference>
<dbReference type="EMBL" id="JACIHU010000007">
    <property type="protein sequence ID" value="MBB4480840.1"/>
    <property type="molecule type" value="Genomic_DNA"/>
</dbReference>
<evidence type="ECO:0000313" key="3">
    <source>
        <dbReference type="EMBL" id="MBB4536910.1"/>
    </source>
</evidence>
<dbReference type="Proteomes" id="UP000557344">
    <property type="component" value="Unassembled WGS sequence"/>
</dbReference>
<evidence type="ECO:0000259" key="1">
    <source>
        <dbReference type="SMART" id="SM01040"/>
    </source>
</evidence>
<protein>
    <submittedName>
        <fullName evidence="3">Prophage antirepressor-like protein</fullName>
    </submittedName>
</protein>
<dbReference type="SMART" id="SM01040">
    <property type="entry name" value="Bro-N"/>
    <property type="match status" value="1"/>
</dbReference>
<comment type="caution">
    <text evidence="3">The sequence shown here is derived from an EMBL/GenBank/DDBJ whole genome shotgun (WGS) entry which is preliminary data.</text>
</comment>
<feature type="domain" description="Bro-N" evidence="1">
    <location>
        <begin position="29"/>
        <end position="113"/>
    </location>
</feature>
<evidence type="ECO:0000313" key="2">
    <source>
        <dbReference type="EMBL" id="MBB4480840.1"/>
    </source>
</evidence>
<reference evidence="4 5" key="1">
    <citation type="submission" date="2020-08" db="EMBL/GenBank/DDBJ databases">
        <title>Genomic Encyclopedia of Type Strains, Phase IV (KMG-V): Genome sequencing to study the core and pangenomes of soil and plant-associated prokaryotes.</title>
        <authorList>
            <person name="Whitman W."/>
        </authorList>
    </citation>
    <scope>NUCLEOTIDE SEQUENCE [LARGE SCALE GENOMIC DNA]</scope>
    <source>
        <strain evidence="2 5">SEMIA 471</strain>
        <strain evidence="3 4">SEMIA 489</strain>
    </source>
</reference>
<evidence type="ECO:0000313" key="4">
    <source>
        <dbReference type="Proteomes" id="UP000523431"/>
    </source>
</evidence>
<name>A0A7W6ZJF6_RHIET</name>
<organism evidence="3 4">
    <name type="scientific">Rhizobium etli</name>
    <dbReference type="NCBI Taxonomy" id="29449"/>
    <lineage>
        <taxon>Bacteria</taxon>
        <taxon>Pseudomonadati</taxon>
        <taxon>Pseudomonadota</taxon>
        <taxon>Alphaproteobacteria</taxon>
        <taxon>Hyphomicrobiales</taxon>
        <taxon>Rhizobiaceae</taxon>
        <taxon>Rhizobium/Agrobacterium group</taxon>
        <taxon>Rhizobium</taxon>
    </lineage>
</organism>
<dbReference type="Pfam" id="PF02498">
    <property type="entry name" value="Bro-N"/>
    <property type="match status" value="1"/>
</dbReference>
<dbReference type="RefSeq" id="WP_183842379.1">
    <property type="nucleotide sequence ID" value="NZ_JACIHU010000007.1"/>
</dbReference>
<evidence type="ECO:0000313" key="5">
    <source>
        <dbReference type="Proteomes" id="UP000557344"/>
    </source>
</evidence>
<dbReference type="Proteomes" id="UP000523431">
    <property type="component" value="Unassembled WGS sequence"/>
</dbReference>